<name>A0A6A7VPB0_9BACT</name>
<evidence type="ECO:0000313" key="3">
    <source>
        <dbReference type="Proteomes" id="UP000358159"/>
    </source>
</evidence>
<dbReference type="InterPro" id="IPR006935">
    <property type="entry name" value="Helicase/UvrB_N"/>
</dbReference>
<dbReference type="InterPro" id="IPR027417">
    <property type="entry name" value="P-loop_NTPase"/>
</dbReference>
<dbReference type="CDD" id="cd18785">
    <property type="entry name" value="SF2_C"/>
    <property type="match status" value="1"/>
</dbReference>
<dbReference type="SMART" id="SM00487">
    <property type="entry name" value="DEXDc"/>
    <property type="match status" value="1"/>
</dbReference>
<comment type="caution">
    <text evidence="2">The sequence shown here is derived from an EMBL/GenBank/DDBJ whole genome shotgun (WGS) entry which is preliminary data.</text>
</comment>
<dbReference type="PANTHER" id="PTHR47396">
    <property type="entry name" value="TYPE I RESTRICTION ENZYME ECOKI R PROTEIN"/>
    <property type="match status" value="1"/>
</dbReference>
<dbReference type="PANTHER" id="PTHR47396:SF1">
    <property type="entry name" value="ATP-DEPENDENT HELICASE IRC3-RELATED"/>
    <property type="match status" value="1"/>
</dbReference>
<dbReference type="InterPro" id="IPR050742">
    <property type="entry name" value="Helicase_Restrict-Modif_Enz"/>
</dbReference>
<evidence type="ECO:0000313" key="2">
    <source>
        <dbReference type="EMBL" id="MQO54835.1"/>
    </source>
</evidence>
<protein>
    <submittedName>
        <fullName evidence="2">DEAD/DEAH box helicase</fullName>
    </submittedName>
</protein>
<dbReference type="GO" id="GO:0003677">
    <property type="term" value="F:DNA binding"/>
    <property type="evidence" value="ECO:0007669"/>
    <property type="project" value="InterPro"/>
</dbReference>
<keyword evidence="2" id="KW-0547">Nucleotide-binding</keyword>
<gene>
    <name evidence="2" type="ORF">F7D42_03735</name>
</gene>
<dbReference type="GO" id="GO:0016787">
    <property type="term" value="F:hydrolase activity"/>
    <property type="evidence" value="ECO:0007669"/>
    <property type="project" value="InterPro"/>
</dbReference>
<dbReference type="GO" id="GO:0005829">
    <property type="term" value="C:cytosol"/>
    <property type="evidence" value="ECO:0007669"/>
    <property type="project" value="TreeGrafter"/>
</dbReference>
<accession>A0A6A7VPB0</accession>
<dbReference type="AlphaFoldDB" id="A0A6A7VPB0"/>
<keyword evidence="2" id="KW-0067">ATP-binding</keyword>
<dbReference type="Pfam" id="PF04851">
    <property type="entry name" value="ResIII"/>
    <property type="match status" value="1"/>
</dbReference>
<dbReference type="Proteomes" id="UP000358159">
    <property type="component" value="Unassembled WGS sequence"/>
</dbReference>
<dbReference type="InterPro" id="IPR014001">
    <property type="entry name" value="Helicase_ATP-bd"/>
</dbReference>
<keyword evidence="2" id="KW-0378">Hydrolase</keyword>
<dbReference type="CDD" id="cd17926">
    <property type="entry name" value="DEXHc_RE"/>
    <property type="match status" value="1"/>
</dbReference>
<dbReference type="SUPFAM" id="SSF52540">
    <property type="entry name" value="P-loop containing nucleoside triphosphate hydrolases"/>
    <property type="match status" value="1"/>
</dbReference>
<proteinExistence type="predicted"/>
<dbReference type="RefSeq" id="WP_153094701.1">
    <property type="nucleotide sequence ID" value="NZ_VZAK01000065.1"/>
</dbReference>
<dbReference type="Gene3D" id="3.40.50.300">
    <property type="entry name" value="P-loop containing nucleotide triphosphate hydrolases"/>
    <property type="match status" value="2"/>
</dbReference>
<keyword evidence="2" id="KW-0347">Helicase</keyword>
<organism evidence="2 3">
    <name type="scientific">Segatella copri</name>
    <dbReference type="NCBI Taxonomy" id="165179"/>
    <lineage>
        <taxon>Bacteria</taxon>
        <taxon>Pseudomonadati</taxon>
        <taxon>Bacteroidota</taxon>
        <taxon>Bacteroidia</taxon>
        <taxon>Bacteroidales</taxon>
        <taxon>Prevotellaceae</taxon>
        <taxon>Segatella</taxon>
    </lineage>
</organism>
<dbReference type="GO" id="GO:0004386">
    <property type="term" value="F:helicase activity"/>
    <property type="evidence" value="ECO:0007669"/>
    <property type="project" value="UniProtKB-KW"/>
</dbReference>
<dbReference type="Pfam" id="PF00271">
    <property type="entry name" value="Helicase_C"/>
    <property type="match status" value="1"/>
</dbReference>
<sequence length="974" mass="111780">MKKVKINNYTPDQIVHSWEGQFRFYKERNGKPGLRSPQIGALHALMAHSEESEDSAIVVMPTGTGKTETMLAYTVANMCKKVFVIVPSDALRSQTFKKFKELGILKELGVIPHDIQLPIVRKVSTTHSEEEWVDIIDSSNVIITTMASAENIPNKIRLYLKEKISILFVDEAHHSKAETWNTFINVFPKKNVVMFTATPFRNDGKKLSGRVVFNFSLKKAQEQKYYQQINNYQIAKYSTEEADKAIAEKAISVLKTDLANGFDHIVMARCKSIKRAKEVFQVYEQYKEFTPIIVYSGMRNGISALKAIKQGKHRIIVCVNMLGEGYDLPQLKIAAVHDEKQSLAVTLQFIGRFTRTKVKVGPASFITNIAYQPVQDEINALYQMDADWNYILPRINDEAATQQQKLSEFLSNFHGTLKDEISLEDIRPALSAEIYLTDSTTTSFSNWRKALNNANLYDCLLHSQSNDTLVIVLGKESHVLWGDTQTVHNLNWDIIIVYFDSVSRRIYLNSTIKINGESFLKQMFSNPIKYQDENMFRVFANVQRLRLFNVGTRLPKGRDISFQSYYGSSVQEGIDQLTQGKLQKNNLFGVGFKDGNMISIGCSCKGKVWSRERANLLHFQKWCKDVGNIIADENIDPNVVLKNTLHTERISEFKDVHPIAIDWNHHVYEHSTLLLKIGDHVVDFYEVELSIEDETNIGKNIVFGLKYETSISKFKMIIENQKVRYNHIQGVPVKRIKNLSEESFEEFLDENPMTVFYADDSISYGTNYLAPKQKADEIPEELIETLEWENVNLSKESQGSEPYETDSIQYYIHRRILQKYDFLIDDDGSGEVADLVAINNSEHEIDITLYHLKYAIKGKHSKSIENLYQVCGQAQKSIRWKYQRGNKIFEHILKRSENKEKNGRSSSILKGTLEDILKLREEASNKKELRFHVVIVQPGMRKSDCTHEMKLLLGCTVQFLKQMANIDCRVICSK</sequence>
<dbReference type="InterPro" id="IPR001650">
    <property type="entry name" value="Helicase_C-like"/>
</dbReference>
<feature type="domain" description="Helicase ATP-binding" evidence="1">
    <location>
        <begin position="47"/>
        <end position="217"/>
    </location>
</feature>
<reference evidence="2 3" key="1">
    <citation type="submission" date="2019-09" db="EMBL/GenBank/DDBJ databases">
        <title>Distinct polysaccharide growth profiles of human intestinal Prevotella copri isolates.</title>
        <authorList>
            <person name="Fehlner-Peach H."/>
            <person name="Magnabosco C."/>
            <person name="Raghavan V."/>
            <person name="Scher J.U."/>
            <person name="Tett A."/>
            <person name="Cox L.M."/>
            <person name="Gottsegen C."/>
            <person name="Watters A."/>
            <person name="Wiltshire- Gordon J.D."/>
            <person name="Segata N."/>
            <person name="Bonneau R."/>
            <person name="Littman D.R."/>
        </authorList>
    </citation>
    <scope>NUCLEOTIDE SEQUENCE [LARGE SCALE GENOMIC DNA]</scope>
    <source>
        <strain evidence="2 3">BVe41219</strain>
    </source>
</reference>
<evidence type="ECO:0000259" key="1">
    <source>
        <dbReference type="PROSITE" id="PS51192"/>
    </source>
</evidence>
<dbReference type="EMBL" id="VZAZ01000014">
    <property type="protein sequence ID" value="MQO54835.1"/>
    <property type="molecule type" value="Genomic_DNA"/>
</dbReference>
<dbReference type="GO" id="GO:0005524">
    <property type="term" value="F:ATP binding"/>
    <property type="evidence" value="ECO:0007669"/>
    <property type="project" value="InterPro"/>
</dbReference>
<dbReference type="PROSITE" id="PS51192">
    <property type="entry name" value="HELICASE_ATP_BIND_1"/>
    <property type="match status" value="1"/>
</dbReference>